<dbReference type="PROSITE" id="PS50110">
    <property type="entry name" value="RESPONSE_REGULATORY"/>
    <property type="match status" value="1"/>
</dbReference>
<dbReference type="CDD" id="cd19925">
    <property type="entry name" value="REC_citrate_TCS"/>
    <property type="match status" value="1"/>
</dbReference>
<dbReference type="NCBIfam" id="NF007467">
    <property type="entry name" value="PRK10046.1"/>
    <property type="match status" value="1"/>
</dbReference>
<organism evidence="12">
    <name type="scientific">Yersinia ruckeri</name>
    <dbReference type="NCBI Taxonomy" id="29486"/>
    <lineage>
        <taxon>Bacteria</taxon>
        <taxon>Pseudomonadati</taxon>
        <taxon>Pseudomonadota</taxon>
        <taxon>Gammaproteobacteria</taxon>
        <taxon>Enterobacterales</taxon>
        <taxon>Yersiniaceae</taxon>
        <taxon>Yersinia</taxon>
    </lineage>
</organism>
<keyword evidence="5 9" id="KW-0805">Transcription regulation</keyword>
<dbReference type="InterPro" id="IPR024187">
    <property type="entry name" value="Sig_transdc_resp-reg_cit/mal"/>
</dbReference>
<accession>A0A085U4L8</accession>
<feature type="modified residue" description="4-aspartylphosphate" evidence="10">
    <location>
        <position position="56"/>
    </location>
</feature>
<dbReference type="GO" id="GO:0003677">
    <property type="term" value="F:DNA binding"/>
    <property type="evidence" value="ECO:0007669"/>
    <property type="project" value="UniProtKB-KW"/>
</dbReference>
<dbReference type="STRING" id="29486.UGYR_04015"/>
<dbReference type="InterPro" id="IPR048714">
    <property type="entry name" value="DpiA-like_HTH"/>
</dbReference>
<dbReference type="PANTHER" id="PTHR45526:SF1">
    <property type="entry name" value="TRANSCRIPTIONAL REGULATORY PROTEIN DCUR-RELATED"/>
    <property type="match status" value="1"/>
</dbReference>
<dbReference type="GO" id="GO:0003700">
    <property type="term" value="F:DNA-binding transcription factor activity"/>
    <property type="evidence" value="ECO:0007669"/>
    <property type="project" value="InterPro"/>
</dbReference>
<reference evidence="13 14" key="2">
    <citation type="submission" date="2018-06" db="EMBL/GenBank/DDBJ databases">
        <authorList>
            <consortium name="Pathogen Informatics"/>
            <person name="Doyle S."/>
        </authorList>
    </citation>
    <scope>NUCLEOTIDE SEQUENCE [LARGE SCALE GENOMIC DNA]</scope>
    <source>
        <strain evidence="13 14">NCTC10476</strain>
    </source>
</reference>
<evidence type="ECO:0000256" key="9">
    <source>
        <dbReference type="PIRNR" id="PIRNR006171"/>
    </source>
</evidence>
<evidence type="ECO:0000256" key="5">
    <source>
        <dbReference type="ARBA" id="ARBA00023015"/>
    </source>
</evidence>
<feature type="domain" description="Response regulatory" evidence="11">
    <location>
        <begin position="5"/>
        <end position="121"/>
    </location>
</feature>
<dbReference type="PATRIC" id="fig|29486.44.peg.2542"/>
<protein>
    <recommendedName>
        <fullName evidence="9">Transcriptional regulatory protein</fullName>
    </recommendedName>
</protein>
<sequence length="228" mass="26044">MQWLNILVVEDETPLAEMHAEFIKQSRYCGQVWLAGNLQQARSMAVRFKPDLILLDNYLPDGSGLEFLRELTLAGNTCGIIFITAASDMDTVAEAIRYGVFDYLIKPVAYERLEHSLERFSHRRLALRDGEKVNQRQIDEMYNTYARGTQKVVLPLGIDQLTLDKIKTLFSDINVEYTAENVATTLGLSRTTARRYLEFCSANNTLQAEIIYGKVGRPQRIYRAKVLI</sequence>
<dbReference type="EMBL" id="UHJG01000002">
    <property type="protein sequence ID" value="SUQ37256.1"/>
    <property type="molecule type" value="Genomic_DNA"/>
</dbReference>
<keyword evidence="7 9" id="KW-0010">Activator</keyword>
<dbReference type="AlphaFoldDB" id="A0A085U4L8"/>
<evidence type="ECO:0000256" key="8">
    <source>
        <dbReference type="ARBA" id="ARBA00023163"/>
    </source>
</evidence>
<dbReference type="PIRSF" id="PIRSF006171">
    <property type="entry name" value="RR_citrat_malat"/>
    <property type="match status" value="1"/>
</dbReference>
<keyword evidence="3 10" id="KW-0597">Phosphoprotein</keyword>
<dbReference type="Proteomes" id="UP000255169">
    <property type="component" value="Unassembled WGS sequence"/>
</dbReference>
<evidence type="ECO:0000259" key="11">
    <source>
        <dbReference type="PROSITE" id="PS50110"/>
    </source>
</evidence>
<dbReference type="Pfam" id="PF20714">
    <property type="entry name" value="HTH_64"/>
    <property type="match status" value="1"/>
</dbReference>
<gene>
    <name evidence="13" type="primary">citB</name>
    <name evidence="12" type="ORF">CSF007_11525</name>
    <name evidence="13" type="ORF">NCTC10476_03377</name>
</gene>
<evidence type="ECO:0000256" key="1">
    <source>
        <dbReference type="ARBA" id="ARBA00004496"/>
    </source>
</evidence>
<evidence type="ECO:0000313" key="13">
    <source>
        <dbReference type="EMBL" id="SUQ37256.1"/>
    </source>
</evidence>
<dbReference type="FunFam" id="3.40.50.2300:FF:000057">
    <property type="entry name" value="Transcriptional regulatory protein"/>
    <property type="match status" value="1"/>
</dbReference>
<comment type="subcellular location">
    <subcellularLocation>
        <location evidence="1 9">Cytoplasm</location>
    </subcellularLocation>
</comment>
<dbReference type="SMART" id="SM00448">
    <property type="entry name" value="REC"/>
    <property type="match status" value="1"/>
</dbReference>
<evidence type="ECO:0000256" key="3">
    <source>
        <dbReference type="ARBA" id="ARBA00022553"/>
    </source>
</evidence>
<keyword evidence="6 9" id="KW-0238">DNA-binding</keyword>
<keyword evidence="14" id="KW-1185">Reference proteome</keyword>
<dbReference type="KEGG" id="yrb:UGYR_04015"/>
<evidence type="ECO:0000256" key="2">
    <source>
        <dbReference type="ARBA" id="ARBA00022490"/>
    </source>
</evidence>
<dbReference type="OrthoDB" id="9802426at2"/>
<dbReference type="Gene3D" id="3.40.50.2300">
    <property type="match status" value="1"/>
</dbReference>
<keyword evidence="8 9" id="KW-0804">Transcription</keyword>
<evidence type="ECO:0000256" key="6">
    <source>
        <dbReference type="ARBA" id="ARBA00023125"/>
    </source>
</evidence>
<dbReference type="GO" id="GO:0005737">
    <property type="term" value="C:cytoplasm"/>
    <property type="evidence" value="ECO:0007669"/>
    <property type="project" value="UniProtKB-SubCell"/>
</dbReference>
<dbReference type="InterPro" id="IPR011006">
    <property type="entry name" value="CheY-like_superfamily"/>
</dbReference>
<evidence type="ECO:0000256" key="10">
    <source>
        <dbReference type="PROSITE-ProRule" id="PRU00169"/>
    </source>
</evidence>
<dbReference type="InterPro" id="IPR001789">
    <property type="entry name" value="Sig_transdc_resp-reg_receiver"/>
</dbReference>
<reference evidence="12" key="1">
    <citation type="journal article" date="2015" name="Genome Announc.">
        <title>Complete Genome Sequence of Yersinia ruckeri Strain CSF007-82, Etiologic Agent of Red Mouth Disease in Salmonid Fish.</title>
        <authorList>
            <person name="Nelson M.C."/>
            <person name="LaPatra S.E."/>
            <person name="Welch T.J."/>
            <person name="Graf J."/>
        </authorList>
    </citation>
    <scope>NUCLEOTIDE SEQUENCE</scope>
    <source>
        <strain evidence="12">CSF007-82</strain>
    </source>
</reference>
<evidence type="ECO:0000313" key="12">
    <source>
        <dbReference type="EMBL" id="CEK28048.1"/>
    </source>
</evidence>
<name>A0A085U4L8_YERRU</name>
<dbReference type="EMBL" id="LN681231">
    <property type="protein sequence ID" value="CEK28048.1"/>
    <property type="molecule type" value="Genomic_DNA"/>
</dbReference>
<dbReference type="Pfam" id="PF00072">
    <property type="entry name" value="Response_reg"/>
    <property type="match status" value="1"/>
</dbReference>
<proteinExistence type="predicted"/>
<dbReference type="PANTHER" id="PTHR45526">
    <property type="entry name" value="TRANSCRIPTIONAL REGULATORY PROTEIN DPIA"/>
    <property type="match status" value="1"/>
</dbReference>
<keyword evidence="4 9" id="KW-0902">Two-component regulatory system</keyword>
<dbReference type="GeneID" id="66879974"/>
<keyword evidence="2 9" id="KW-0963">Cytoplasm</keyword>
<dbReference type="RefSeq" id="WP_038244080.1">
    <property type="nucleotide sequence ID" value="NZ_CABIHR010000043.1"/>
</dbReference>
<dbReference type="eggNOG" id="COG4565">
    <property type="taxonomic scope" value="Bacteria"/>
</dbReference>
<evidence type="ECO:0000256" key="4">
    <source>
        <dbReference type="ARBA" id="ARBA00023012"/>
    </source>
</evidence>
<evidence type="ECO:0000313" key="14">
    <source>
        <dbReference type="Proteomes" id="UP000255169"/>
    </source>
</evidence>
<dbReference type="GO" id="GO:0000156">
    <property type="term" value="F:phosphorelay response regulator activity"/>
    <property type="evidence" value="ECO:0007669"/>
    <property type="project" value="TreeGrafter"/>
</dbReference>
<dbReference type="SUPFAM" id="SSF52172">
    <property type="entry name" value="CheY-like"/>
    <property type="match status" value="1"/>
</dbReference>
<dbReference type="InterPro" id="IPR051271">
    <property type="entry name" value="2C-system_Tx_regulators"/>
</dbReference>
<evidence type="ECO:0000256" key="7">
    <source>
        <dbReference type="ARBA" id="ARBA00023159"/>
    </source>
</evidence>